<keyword evidence="3" id="KW-1185">Reference proteome</keyword>
<reference evidence="2 3" key="1">
    <citation type="journal article" date="2013" name="Genome Announc.">
        <title>Genome of the haloarchaeon Natronomonas moolapensis, a neutrophilic member of a previously haloalkaliphilic genus.</title>
        <authorList>
            <person name="Dyall-Smith M.L."/>
            <person name="Pfeiffer F."/>
            <person name="Oberwinkler T."/>
            <person name="Klee K."/>
            <person name="Rampp M."/>
            <person name="Palm P."/>
            <person name="Gross K."/>
            <person name="Schuster S.C."/>
            <person name="Oesterhelt D."/>
        </authorList>
    </citation>
    <scope>NUCLEOTIDE SEQUENCE [LARGE SCALE GENOMIC DNA]</scope>
    <source>
        <strain evidence="3">DSM 18674 / JCM 14361 / 8.8.11</strain>
    </source>
</reference>
<dbReference type="STRING" id="268739.Nmlp_3827"/>
<feature type="transmembrane region" description="Helical" evidence="1">
    <location>
        <begin position="47"/>
        <end position="72"/>
    </location>
</feature>
<organism evidence="2 3">
    <name type="scientific">Natronomonas moolapensis (strain DSM 18674 / CECT 7526 / JCM 14361 / 8.8.11)</name>
    <dbReference type="NCBI Taxonomy" id="268739"/>
    <lineage>
        <taxon>Archaea</taxon>
        <taxon>Methanobacteriati</taxon>
        <taxon>Methanobacteriota</taxon>
        <taxon>Stenosarchaea group</taxon>
        <taxon>Halobacteria</taxon>
        <taxon>Halobacteriales</taxon>
        <taxon>Natronomonadaceae</taxon>
        <taxon>Natronomonas</taxon>
    </lineage>
</organism>
<keyword evidence="1" id="KW-0812">Transmembrane</keyword>
<feature type="transmembrane region" description="Helical" evidence="1">
    <location>
        <begin position="203"/>
        <end position="223"/>
    </location>
</feature>
<keyword evidence="1" id="KW-1133">Transmembrane helix</keyword>
<dbReference type="PANTHER" id="PTHR31272:SF9">
    <property type="entry name" value="BLL1027 PROTEIN"/>
    <property type="match status" value="1"/>
</dbReference>
<feature type="transmembrane region" description="Helical" evidence="1">
    <location>
        <begin position="160"/>
        <end position="182"/>
    </location>
</feature>
<dbReference type="AlphaFoldDB" id="M1XTW3"/>
<dbReference type="OrthoDB" id="342589at2157"/>
<proteinExistence type="predicted"/>
<dbReference type="GeneID" id="14652099"/>
<keyword evidence="1" id="KW-0472">Membrane</keyword>
<gene>
    <name evidence="2" type="ordered locus">Nmlp_3827</name>
</gene>
<dbReference type="eggNOG" id="arCOG02399">
    <property type="taxonomic scope" value="Archaea"/>
</dbReference>
<dbReference type="Proteomes" id="UP000011867">
    <property type="component" value="Chromosome"/>
</dbReference>
<accession>M1XTW3</accession>
<sequence length="237" mass="24522">MSLSAFAEMFWIGVATPLTAVCVLPLYPAFVSYLASAGGGERARSPAVLGLLVVAGVVSFMAAAGYLFVVVLGVGIESGFVGRFGPWAFGVLGVIGAVLLADPAGFSRLPSVDPPHADHPYASAFGYGFFFGGIVVPCNPGFIGLFFARQAVLFDGPTSNLAGFLLFGLGIGAPLLAFALLSESFGRRITRTLARYSDPINRAVGAFLLLVAVYYLVFVFAVLPGPPPTPPSIPLAG</sequence>
<dbReference type="RefSeq" id="WP_015410666.1">
    <property type="nucleotide sequence ID" value="NC_020388.1"/>
</dbReference>
<feature type="transmembrane region" description="Helical" evidence="1">
    <location>
        <begin position="12"/>
        <end position="35"/>
    </location>
</feature>
<evidence type="ECO:0000313" key="2">
    <source>
        <dbReference type="EMBL" id="CCQ37939.1"/>
    </source>
</evidence>
<evidence type="ECO:0000313" key="3">
    <source>
        <dbReference type="Proteomes" id="UP000011867"/>
    </source>
</evidence>
<name>M1XTW3_NATM8</name>
<dbReference type="KEGG" id="nmo:Nmlp_3827"/>
<dbReference type="HOGENOM" id="CLU_1192637_0_0_2"/>
<dbReference type="InterPro" id="IPR051790">
    <property type="entry name" value="Cytochrome_c-biogenesis_DsbD"/>
</dbReference>
<feature type="transmembrane region" description="Helical" evidence="1">
    <location>
        <begin position="125"/>
        <end position="148"/>
    </location>
</feature>
<dbReference type="EMBL" id="HF582854">
    <property type="protein sequence ID" value="CCQ37939.1"/>
    <property type="molecule type" value="Genomic_DNA"/>
</dbReference>
<feature type="transmembrane region" description="Helical" evidence="1">
    <location>
        <begin position="84"/>
        <end position="104"/>
    </location>
</feature>
<dbReference type="PANTHER" id="PTHR31272">
    <property type="entry name" value="CYTOCHROME C-TYPE BIOGENESIS PROTEIN HI_1454-RELATED"/>
    <property type="match status" value="1"/>
</dbReference>
<protein>
    <submittedName>
        <fullName evidence="2">Homolog to cytochrome c-type biogenesis protein</fullName>
    </submittedName>
</protein>
<evidence type="ECO:0000256" key="1">
    <source>
        <dbReference type="SAM" id="Phobius"/>
    </source>
</evidence>